<name>A0A9X8T2Y1_STREQ</name>
<evidence type="ECO:0000313" key="4">
    <source>
        <dbReference type="Proteomes" id="UP000254559"/>
    </source>
</evidence>
<protein>
    <submittedName>
        <fullName evidence="3">Streptococcal inhibitor of complement</fullName>
    </submittedName>
</protein>
<evidence type="ECO:0000256" key="2">
    <source>
        <dbReference type="SAM" id="SignalP"/>
    </source>
</evidence>
<dbReference type="AlphaFoldDB" id="A0A9X8T2Y1"/>
<feature type="signal peptide" evidence="2">
    <location>
        <begin position="1"/>
        <end position="28"/>
    </location>
</feature>
<feature type="compositionally biased region" description="Basic and acidic residues" evidence="1">
    <location>
        <begin position="51"/>
        <end position="61"/>
    </location>
</feature>
<dbReference type="Pfam" id="PF03482">
    <property type="entry name" value="SIC"/>
    <property type="match status" value="4"/>
</dbReference>
<dbReference type="Proteomes" id="UP000254559">
    <property type="component" value="Unassembled WGS sequence"/>
</dbReference>
<feature type="region of interest" description="Disordered" evidence="1">
    <location>
        <begin position="46"/>
        <end position="188"/>
    </location>
</feature>
<proteinExistence type="predicted"/>
<feature type="chain" id="PRO_5040978442" evidence="2">
    <location>
        <begin position="29"/>
        <end position="188"/>
    </location>
</feature>
<evidence type="ECO:0000256" key="1">
    <source>
        <dbReference type="SAM" id="MobiDB-lite"/>
    </source>
</evidence>
<reference evidence="3 4" key="1">
    <citation type="submission" date="2018-06" db="EMBL/GenBank/DDBJ databases">
        <authorList>
            <consortium name="Pathogen Informatics"/>
            <person name="Doyle S."/>
        </authorList>
    </citation>
    <scope>NUCLEOTIDE SEQUENCE [LARGE SCALE GENOMIC DNA]</scope>
    <source>
        <strain evidence="3 4">NCTC11564</strain>
    </source>
</reference>
<dbReference type="EMBL" id="UHFO01000001">
    <property type="protein sequence ID" value="SUN63545.1"/>
    <property type="molecule type" value="Genomic_DNA"/>
</dbReference>
<dbReference type="RefSeq" id="WP_115283292.1">
    <property type="nucleotide sequence ID" value="NZ_UHFO01000001.1"/>
</dbReference>
<evidence type="ECO:0000313" key="3">
    <source>
        <dbReference type="EMBL" id="SUN63545.1"/>
    </source>
</evidence>
<comment type="caution">
    <text evidence="3">The sequence shown here is derived from an EMBL/GenBank/DDBJ whole genome shotgun (WGS) entry which is preliminary data.</text>
</comment>
<accession>A0A9X8T2Y1</accession>
<keyword evidence="2" id="KW-0732">Signal</keyword>
<sequence>MKFKISKTLLFTSLAAVALLGVTQQVSAKMYTSRNFDLSGGSWSEYGLSSDEDKTEDRTKPPYEGLGTGYENSDWGGPGTVPTDPYTPPYEGALGTGYENSDWGGPGTVPTDPYTPPYEGLGTGYENSDWGGPGTVPTDPYTPPHEGLGTDYDKSPSIPSPQKTPWPKDNGFQFGPNIPSESDWGRAV</sequence>
<organism evidence="3 4">
    <name type="scientific">Streptococcus dysgalactiae subsp. equisimilis</name>
    <name type="common">Streptococcus equisimilis</name>
    <dbReference type="NCBI Taxonomy" id="119602"/>
    <lineage>
        <taxon>Bacteria</taxon>
        <taxon>Bacillati</taxon>
        <taxon>Bacillota</taxon>
        <taxon>Bacilli</taxon>
        <taxon>Lactobacillales</taxon>
        <taxon>Streptococcaceae</taxon>
        <taxon>Streptococcus</taxon>
    </lineage>
</organism>
<dbReference type="InterPro" id="IPR005328">
    <property type="entry name" value="Sic"/>
</dbReference>
<gene>
    <name evidence="3" type="primary">sic1.87</name>
    <name evidence="3" type="ORF">NCTC11564_01018</name>
</gene>